<dbReference type="Gene3D" id="3.40.50.2300">
    <property type="match status" value="1"/>
</dbReference>
<dbReference type="Proteomes" id="UP000036520">
    <property type="component" value="Chromosome"/>
</dbReference>
<dbReference type="PROSITE" id="PS50110">
    <property type="entry name" value="RESPONSE_REGULATORY"/>
    <property type="match status" value="1"/>
</dbReference>
<dbReference type="PATRIC" id="fig|320787.5.peg.5289"/>
<evidence type="ECO:0000313" key="4">
    <source>
        <dbReference type="Proteomes" id="UP000036520"/>
    </source>
</evidence>
<evidence type="ECO:0000259" key="2">
    <source>
        <dbReference type="PROSITE" id="PS50110"/>
    </source>
</evidence>
<dbReference type="STRING" id="320787.CA2015_4834"/>
<dbReference type="KEGG" id="camu:CA2015_4834"/>
<dbReference type="CDD" id="cd17557">
    <property type="entry name" value="REC_Rcp-like"/>
    <property type="match status" value="1"/>
</dbReference>
<protein>
    <submittedName>
        <fullName evidence="3">Response regulator receiver protein</fullName>
    </submittedName>
</protein>
<dbReference type="EMBL" id="CP012040">
    <property type="protein sequence ID" value="AKP54156.1"/>
    <property type="molecule type" value="Genomic_DNA"/>
</dbReference>
<evidence type="ECO:0000256" key="1">
    <source>
        <dbReference type="PROSITE-ProRule" id="PRU00169"/>
    </source>
</evidence>
<proteinExistence type="predicted"/>
<dbReference type="OrthoDB" id="7631574at2"/>
<keyword evidence="1" id="KW-0597">Phosphoprotein</keyword>
<dbReference type="AlphaFoldDB" id="A0A0H4PI03"/>
<dbReference type="InterPro" id="IPR052893">
    <property type="entry name" value="TCS_response_regulator"/>
</dbReference>
<evidence type="ECO:0000313" key="3">
    <source>
        <dbReference type="EMBL" id="AKP54156.1"/>
    </source>
</evidence>
<dbReference type="SUPFAM" id="SSF52172">
    <property type="entry name" value="CheY-like"/>
    <property type="match status" value="1"/>
</dbReference>
<feature type="modified residue" description="4-aspartylphosphate" evidence="1">
    <location>
        <position position="62"/>
    </location>
</feature>
<dbReference type="InterPro" id="IPR011006">
    <property type="entry name" value="CheY-like_superfamily"/>
</dbReference>
<name>A0A0H4PI03_9BACT</name>
<sequence length="149" mass="16903">MKTINNSLLVLADDDPDDCELFQESITALNVNVKTIIFEGGVQLMDYLKDENAELPDILFLDLNMPLKNGFECLKEIRTNVRLKDICVIIFSTSFNPADVNKSYQLGANAYIQKPFSHEEMKKILKNTLDTDWNDPCSALDSHNFVIQA</sequence>
<dbReference type="GO" id="GO:0000160">
    <property type="term" value="P:phosphorelay signal transduction system"/>
    <property type="evidence" value="ECO:0007669"/>
    <property type="project" value="InterPro"/>
</dbReference>
<reference evidence="3 4" key="1">
    <citation type="submission" date="2015-07" db="EMBL/GenBank/DDBJ databases">
        <authorList>
            <person name="Kim K.M."/>
        </authorList>
    </citation>
    <scope>NUCLEOTIDE SEQUENCE [LARGE SCALE GENOMIC DNA]</scope>
    <source>
        <strain evidence="3 4">KCTC 12363</strain>
    </source>
</reference>
<gene>
    <name evidence="3" type="ORF">CA2015_4834</name>
</gene>
<dbReference type="Pfam" id="PF00072">
    <property type="entry name" value="Response_reg"/>
    <property type="match status" value="1"/>
</dbReference>
<organism evidence="3 4">
    <name type="scientific">Cyclobacterium amurskyense</name>
    <dbReference type="NCBI Taxonomy" id="320787"/>
    <lineage>
        <taxon>Bacteria</taxon>
        <taxon>Pseudomonadati</taxon>
        <taxon>Bacteroidota</taxon>
        <taxon>Cytophagia</taxon>
        <taxon>Cytophagales</taxon>
        <taxon>Cyclobacteriaceae</taxon>
        <taxon>Cyclobacterium</taxon>
    </lineage>
</organism>
<dbReference type="InterPro" id="IPR001789">
    <property type="entry name" value="Sig_transdc_resp-reg_receiver"/>
</dbReference>
<dbReference type="PANTHER" id="PTHR44520:SF2">
    <property type="entry name" value="RESPONSE REGULATOR RCP1"/>
    <property type="match status" value="1"/>
</dbReference>
<keyword evidence="4" id="KW-1185">Reference proteome</keyword>
<dbReference type="SMART" id="SM00448">
    <property type="entry name" value="REC"/>
    <property type="match status" value="1"/>
</dbReference>
<feature type="domain" description="Response regulatory" evidence="2">
    <location>
        <begin position="8"/>
        <end position="129"/>
    </location>
</feature>
<accession>A0A0H4PI03</accession>
<dbReference type="PANTHER" id="PTHR44520">
    <property type="entry name" value="RESPONSE REGULATOR RCP1-RELATED"/>
    <property type="match status" value="1"/>
</dbReference>
<dbReference type="RefSeq" id="WP_048644170.1">
    <property type="nucleotide sequence ID" value="NZ_CAXBGM010000100.1"/>
</dbReference>